<name>B8LD55_THAPS</name>
<dbReference type="RefSeq" id="XP_002297023.1">
    <property type="nucleotide sequence ID" value="XM_002296987.1"/>
</dbReference>
<dbReference type="AlphaFoldDB" id="B8LD55"/>
<gene>
    <name evidence="2" type="ORF">THAPSDRAFT_11129</name>
</gene>
<dbReference type="EMBL" id="DS999419">
    <property type="protein sequence ID" value="EED86751.1"/>
    <property type="molecule type" value="Genomic_DNA"/>
</dbReference>
<protein>
    <recommendedName>
        <fullName evidence="4">Methyltransferase FkbM domain-containing protein</fullName>
    </recommendedName>
</protein>
<reference evidence="2 3" key="2">
    <citation type="journal article" date="2008" name="Nature">
        <title>The Phaeodactylum genome reveals the evolutionary history of diatom genomes.</title>
        <authorList>
            <person name="Bowler C."/>
            <person name="Allen A.E."/>
            <person name="Badger J.H."/>
            <person name="Grimwood J."/>
            <person name="Jabbari K."/>
            <person name="Kuo A."/>
            <person name="Maheswari U."/>
            <person name="Martens C."/>
            <person name="Maumus F."/>
            <person name="Otillar R.P."/>
            <person name="Rayko E."/>
            <person name="Salamov A."/>
            <person name="Vandepoele K."/>
            <person name="Beszteri B."/>
            <person name="Gruber A."/>
            <person name="Heijde M."/>
            <person name="Katinka M."/>
            <person name="Mock T."/>
            <person name="Valentin K."/>
            <person name="Verret F."/>
            <person name="Berges J.A."/>
            <person name="Brownlee C."/>
            <person name="Cadoret J.P."/>
            <person name="Chiovitti A."/>
            <person name="Choi C.J."/>
            <person name="Coesel S."/>
            <person name="De Martino A."/>
            <person name="Detter J.C."/>
            <person name="Durkin C."/>
            <person name="Falciatore A."/>
            <person name="Fournet J."/>
            <person name="Haruta M."/>
            <person name="Huysman M.J."/>
            <person name="Jenkins B.D."/>
            <person name="Jiroutova K."/>
            <person name="Jorgensen R.E."/>
            <person name="Joubert Y."/>
            <person name="Kaplan A."/>
            <person name="Kroger N."/>
            <person name="Kroth P.G."/>
            <person name="La Roche J."/>
            <person name="Lindquist E."/>
            <person name="Lommer M."/>
            <person name="Martin-Jezequel V."/>
            <person name="Lopez P.J."/>
            <person name="Lucas S."/>
            <person name="Mangogna M."/>
            <person name="McGinnis K."/>
            <person name="Medlin L.K."/>
            <person name="Montsant A."/>
            <person name="Oudot-Le Secq M.P."/>
            <person name="Napoli C."/>
            <person name="Obornik M."/>
            <person name="Parker M.S."/>
            <person name="Petit J.L."/>
            <person name="Porcel B.M."/>
            <person name="Poulsen N."/>
            <person name="Robison M."/>
            <person name="Rychlewski L."/>
            <person name="Rynearson T.A."/>
            <person name="Schmutz J."/>
            <person name="Shapiro H."/>
            <person name="Siaut M."/>
            <person name="Stanley M."/>
            <person name="Sussman M.R."/>
            <person name="Taylor A.R."/>
            <person name="Vardi A."/>
            <person name="von Dassow P."/>
            <person name="Vyverman W."/>
            <person name="Willis A."/>
            <person name="Wyrwicz L.S."/>
            <person name="Rokhsar D.S."/>
            <person name="Weissenbach J."/>
            <person name="Armbrust E.V."/>
            <person name="Green B.R."/>
            <person name="Van de Peer Y."/>
            <person name="Grigoriev I.V."/>
        </authorList>
    </citation>
    <scope>NUCLEOTIDE SEQUENCE [LARGE SCALE GENOMIC DNA]</scope>
    <source>
        <strain evidence="2 3">CCMP1335</strain>
    </source>
</reference>
<feature type="compositionally biased region" description="Low complexity" evidence="1">
    <location>
        <begin position="219"/>
        <end position="231"/>
    </location>
</feature>
<evidence type="ECO:0000313" key="3">
    <source>
        <dbReference type="Proteomes" id="UP000001449"/>
    </source>
</evidence>
<feature type="compositionally biased region" description="Basic and acidic residues" evidence="1">
    <location>
        <begin position="279"/>
        <end position="323"/>
    </location>
</feature>
<dbReference type="HOGENOM" id="CLU_298200_0_0_1"/>
<dbReference type="KEGG" id="tps:THAPSDRAFT_11129"/>
<proteinExistence type="predicted"/>
<feature type="region of interest" description="Disordered" evidence="1">
    <location>
        <begin position="502"/>
        <end position="537"/>
    </location>
</feature>
<feature type="compositionally biased region" description="Basic and acidic residues" evidence="1">
    <location>
        <begin position="625"/>
        <end position="635"/>
    </location>
</feature>
<evidence type="ECO:0000256" key="1">
    <source>
        <dbReference type="SAM" id="MobiDB-lite"/>
    </source>
</evidence>
<feature type="compositionally biased region" description="Gly residues" evidence="1">
    <location>
        <begin position="137"/>
        <end position="155"/>
    </location>
</feature>
<dbReference type="Proteomes" id="UP000001449">
    <property type="component" value="Unassembled WGS sequence"/>
</dbReference>
<organism evidence="2 3">
    <name type="scientific">Thalassiosira pseudonana</name>
    <name type="common">Marine diatom</name>
    <name type="synonym">Cyclotella nana</name>
    <dbReference type="NCBI Taxonomy" id="35128"/>
    <lineage>
        <taxon>Eukaryota</taxon>
        <taxon>Sar</taxon>
        <taxon>Stramenopiles</taxon>
        <taxon>Ochrophyta</taxon>
        <taxon>Bacillariophyta</taxon>
        <taxon>Coscinodiscophyceae</taxon>
        <taxon>Thalassiosirophycidae</taxon>
        <taxon>Thalassiosirales</taxon>
        <taxon>Thalassiosiraceae</taxon>
        <taxon>Thalassiosira</taxon>
    </lineage>
</organism>
<dbReference type="PaxDb" id="35128-Thaps11129"/>
<accession>B8LD55</accession>
<evidence type="ECO:0000313" key="2">
    <source>
        <dbReference type="EMBL" id="EED86751.1"/>
    </source>
</evidence>
<feature type="region of interest" description="Disordered" evidence="1">
    <location>
        <begin position="56"/>
        <end position="79"/>
    </location>
</feature>
<feature type="region of interest" description="Disordered" evidence="1">
    <location>
        <begin position="553"/>
        <end position="581"/>
    </location>
</feature>
<feature type="region of interest" description="Disordered" evidence="1">
    <location>
        <begin position="207"/>
        <end position="234"/>
    </location>
</feature>
<keyword evidence="3" id="KW-1185">Reference proteome</keyword>
<reference evidence="2 3" key="1">
    <citation type="journal article" date="2004" name="Science">
        <title>The genome of the diatom Thalassiosira pseudonana: ecology, evolution, and metabolism.</title>
        <authorList>
            <person name="Armbrust E.V."/>
            <person name="Berges J.A."/>
            <person name="Bowler C."/>
            <person name="Green B.R."/>
            <person name="Martinez D."/>
            <person name="Putnam N.H."/>
            <person name="Zhou S."/>
            <person name="Allen A.E."/>
            <person name="Apt K.E."/>
            <person name="Bechner M."/>
            <person name="Brzezinski M.A."/>
            <person name="Chaal B.K."/>
            <person name="Chiovitti A."/>
            <person name="Davis A.K."/>
            <person name="Demarest M.S."/>
            <person name="Detter J.C."/>
            <person name="Glavina T."/>
            <person name="Goodstein D."/>
            <person name="Hadi M.Z."/>
            <person name="Hellsten U."/>
            <person name="Hildebrand M."/>
            <person name="Jenkins B.D."/>
            <person name="Jurka J."/>
            <person name="Kapitonov V.V."/>
            <person name="Kroger N."/>
            <person name="Lau W.W."/>
            <person name="Lane T.W."/>
            <person name="Larimer F.W."/>
            <person name="Lippmeier J.C."/>
            <person name="Lucas S."/>
            <person name="Medina M."/>
            <person name="Montsant A."/>
            <person name="Obornik M."/>
            <person name="Parker M.S."/>
            <person name="Palenik B."/>
            <person name="Pazour G.J."/>
            <person name="Richardson P.M."/>
            <person name="Rynearson T.A."/>
            <person name="Saito M.A."/>
            <person name="Schwartz D.C."/>
            <person name="Thamatrakoln K."/>
            <person name="Valentin K."/>
            <person name="Vardi A."/>
            <person name="Wilkerson F.P."/>
            <person name="Rokhsar D.S."/>
        </authorList>
    </citation>
    <scope>NUCLEOTIDE SEQUENCE [LARGE SCALE GENOMIC DNA]</scope>
    <source>
        <strain evidence="2 3">CCMP1335</strain>
    </source>
</reference>
<feature type="region of interest" description="Disordered" evidence="1">
    <location>
        <begin position="608"/>
        <end position="734"/>
    </location>
</feature>
<dbReference type="GeneID" id="7449896"/>
<sequence length="1009" mass="112653">MASPLSPSSLLCSMPGMRFGDIDNIDPVLTKMRVHDGKDNADDVNVGCGLTNMHYGGSSRHDGERVNGKSHRRNWGSTKASNGHIIIDTEEDDAIINRSKTRRDYLAQSLREIDEEVIRRTDMKALLGIGVRGANVGGGGGGSIRGEGGDGGDAGSGVMSGMEHRGASLRTRRLWNFSDERDEQITDREGGDDGDGALESRAVVHDTVSATTSDHRHSSSNNECNSNEGGNAKPKLWSAKDIRREMRQTLAKQVKNDLLEMEEFSMGMKQRIANYSTTETREKGGRVDDDDGVKRREVDGENRVDVGTSEEQKQRERDVDSKNSSRVKNLIRGIRNVVEEESRTLTQTISSDGQSMDIPMTSNATPSKSMASTAEATPMDDGYGKQMVAGRTPFSRNALNNDDVDGMIHKFQSSRINQTIQRGMTKQVQAAKIATYCGINKSCDEYVSTATPNNNLAGAPTSCVSPREMRLQRLRDLNKQTYALDALEEEYGDRKAVDVVEERREELSGEHGQESSGDRLDSWWNDQKGNDNKESNRVDNWWKLQRHKKEFDELNGVQQKGKKYDALSGEPISANNSAEGIMSPASYREKRKLMDSAPSLPTLQTPVSLLSFKSPRSKPISATNEEDKVTSIYDRRRPKSPPPHNRFQSPPKRFSRSSRTRDQPPTPEGGGTVSSRYSQEAKEDTLATPSPSRNFGRKAFTSPGSYTRPPRNSLSITPSNYFNEEITPRPSSSASVVSSVYINRHKEKDQYSDSASVKSALSDIDDTTAHHSQYSQSVAQSTLQIILHRLDDAKVHFEKALVENDVKNQSELAGLITRLGEAAVVMKKLEQMNPSTPLIPARKTFLCFSEDPPIAVRFAVEDDVANMGNSWIGRSFDCSIINNLPRSFRTITKRLDSDLDKTEIDKIRLAKMDVQGFEGHLIEGMGQQLDDKIDAIKFEYTPRLLEEGQGCKELVPKLKEYELECINKLNHRLEVNVLLESWMRIREQAVQMFSFVLAKWVWGCVELYW</sequence>
<feature type="compositionally biased region" description="Basic and acidic residues" evidence="1">
    <location>
        <begin position="502"/>
        <end position="521"/>
    </location>
</feature>
<feature type="region of interest" description="Disordered" evidence="1">
    <location>
        <begin position="346"/>
        <end position="381"/>
    </location>
</feature>
<feature type="compositionally biased region" description="Polar residues" evidence="1">
    <location>
        <begin position="346"/>
        <end position="375"/>
    </location>
</feature>
<feature type="region of interest" description="Disordered" evidence="1">
    <location>
        <begin position="273"/>
        <end position="326"/>
    </location>
</feature>
<dbReference type="InParanoid" id="B8LD55"/>
<feature type="compositionally biased region" description="Basic and acidic residues" evidence="1">
    <location>
        <begin position="528"/>
        <end position="537"/>
    </location>
</feature>
<feature type="compositionally biased region" description="Polar residues" evidence="1">
    <location>
        <begin position="702"/>
        <end position="722"/>
    </location>
</feature>
<evidence type="ECO:0008006" key="4">
    <source>
        <dbReference type="Google" id="ProtNLM"/>
    </source>
</evidence>
<feature type="region of interest" description="Disordered" evidence="1">
    <location>
        <begin position="137"/>
        <end position="161"/>
    </location>
</feature>